<evidence type="ECO:0000256" key="1">
    <source>
        <dbReference type="SAM" id="MobiDB-lite"/>
    </source>
</evidence>
<protein>
    <submittedName>
        <fullName evidence="2">Uncharacterized protein</fullName>
    </submittedName>
</protein>
<feature type="compositionally biased region" description="Basic and acidic residues" evidence="1">
    <location>
        <begin position="1114"/>
        <end position="1126"/>
    </location>
</feature>
<name>A0A498JGX6_MALDO</name>
<proteinExistence type="predicted"/>
<dbReference type="Proteomes" id="UP000290289">
    <property type="component" value="Chromosome 7"/>
</dbReference>
<sequence length="1335" mass="145994">MAGGARFEMSAASPEDSAFAGGYSNGMRGNYPGASLDRSGSFREGGESRMLSSGATTPRDNATSRGNLPPLHQCLMLDPITMGDQQFASLGELRRVLGIPFGGSLEDNPFGAANLKPHTPVATEDLKWFKDSVLVASNKARVRAKRLDDSIDKLNRYCEALNLKKQQRNEFITNERSGGSNLLKMGASRNSSDSMNQRLEDRTKTVVMNRRARSSVTELRAESRSNVLTRQPVVVGKDRDMLRGEGSDLVEEKIRRLPAGGEAWDKKMKRKRSVGTVYSRPMDGDAELKRTLHHKPNDEPCPQACDAQSFRSGSFTGGNGINKLDSNSLSANANGRIMLKNELDKVSLSKDLTFGLTKERLLPKANNKLNVRDDSQILNPNPVIKGKASRAPRNGPVTACNSSPSLPRTSGTPEGWEQPPSVTKNNSVSGATNRKRPVPTGSTTPSMAQWVGQRPQKMSRTRRSNLLSPVSNHDEVQIPSERCSPSDAGGRLNSFGTNGLLQKSVVNGAQQIKIKQEMVSSPVRLSESEESGAGENRESRLKEKGPGSSEVGEKAVNDVQNTGSSILPTKKNKLLNREETGAGVRRQGRSGRGSSVCRATTVATRENLETPALAKPFKSMRPGSEKNGSKSGRPPLKKLSDRKAFTFPGHISTIGSPDCAGLQLYAIAYDVSGEPDDDHEELLEAANFACSSNNLACSSSFWKKMEPIFGPVSLEVVSYFQEQLISVEENDECMSLMLGNTNNVLGDIVHEENFVPKTLVSGQYEWNVQDQIQKGDISCGRLVSKGTKKVPPLYQRVLSALIVEDDIKEFENGNDWRTMSLQYNGDNFPGATCASINVEPRNRIGVQLPNDTDMGLQTLNQCSIDNYPYNGASGFVNATGICNQLYNNDLSKVDFGELHSESGMLPLFSENGADGLLHVVTNSPGISSSDCPYEQMPLEDRLLLELQSVGLYQETVPDLADGVDEAIDKDIVGLQKLLHQQVDGKKIQLNKFVKAIEEGMDIERRRREQVAMDKLVELAFRKLLATRGSIASKYRIAKVSKQVAIAFMKRTLARCRKYEETGKSCFNEPVLRDVIFAASLPSSNGETMKCNSISSPLENQNSQQEPGVSGSSKWAERPDHRNKHDWGSSGMSSLTHPTEQVTKTGPILYRGKKKEVLLDDVGSPSLKAASNLGTVLGRAKGKRSERERDKDTSARNSVTKADRQSLGNNKGERKTKTKPKQKTAQLSTSGNRLISNAPSAGFVEVVGNNNNSKREIEPTCYNDIPQGPTETKKQMDFANLHLNDLDSIELGVANDLGGNQDLSTWFNFDEDGLQDHDAEGLDIPMDDLSDLNMLL</sequence>
<gene>
    <name evidence="2" type="ORF">DVH24_013639</name>
</gene>
<feature type="region of interest" description="Disordered" evidence="1">
    <location>
        <begin position="1"/>
        <end position="67"/>
    </location>
</feature>
<evidence type="ECO:0000313" key="2">
    <source>
        <dbReference type="EMBL" id="RXH93063.1"/>
    </source>
</evidence>
<reference evidence="2 3" key="1">
    <citation type="submission" date="2018-10" db="EMBL/GenBank/DDBJ databases">
        <title>A high-quality apple genome assembly.</title>
        <authorList>
            <person name="Hu J."/>
        </authorList>
    </citation>
    <scope>NUCLEOTIDE SEQUENCE [LARGE SCALE GENOMIC DNA]</scope>
    <source>
        <strain evidence="3">cv. HFTH1</strain>
        <tissue evidence="2">Young leaf</tissue>
    </source>
</reference>
<feature type="region of interest" description="Disordered" evidence="1">
    <location>
        <begin position="574"/>
        <end position="640"/>
    </location>
</feature>
<feature type="region of interest" description="Disordered" evidence="1">
    <location>
        <begin position="372"/>
        <end position="495"/>
    </location>
</feature>
<feature type="compositionally biased region" description="Polar residues" evidence="1">
    <location>
        <begin position="188"/>
        <end position="197"/>
    </location>
</feature>
<dbReference type="PANTHER" id="PTHR31115">
    <property type="entry name" value="OS05G0107300 PROTEIN"/>
    <property type="match status" value="1"/>
</dbReference>
<feature type="region of interest" description="Disordered" evidence="1">
    <location>
        <begin position="176"/>
        <end position="199"/>
    </location>
</feature>
<accession>A0A498JGX6</accession>
<feature type="compositionally biased region" description="Basic and acidic residues" evidence="1">
    <location>
        <begin position="1182"/>
        <end position="1193"/>
    </location>
</feature>
<feature type="compositionally biased region" description="Polar residues" evidence="1">
    <location>
        <begin position="399"/>
        <end position="412"/>
    </location>
</feature>
<feature type="region of interest" description="Disordered" evidence="1">
    <location>
        <begin position="1084"/>
        <end position="1147"/>
    </location>
</feature>
<feature type="compositionally biased region" description="Polar residues" evidence="1">
    <location>
        <begin position="1129"/>
        <end position="1143"/>
    </location>
</feature>
<feature type="compositionally biased region" description="Polar residues" evidence="1">
    <location>
        <begin position="420"/>
        <end position="432"/>
    </location>
</feature>
<dbReference type="STRING" id="3750.A0A498JGX6"/>
<keyword evidence="3" id="KW-1185">Reference proteome</keyword>
<feature type="compositionally biased region" description="Polar residues" evidence="1">
    <location>
        <begin position="50"/>
        <end position="66"/>
    </location>
</feature>
<feature type="compositionally biased region" description="Polar residues" evidence="1">
    <location>
        <begin position="1224"/>
        <end position="1233"/>
    </location>
</feature>
<feature type="compositionally biased region" description="Polar residues" evidence="1">
    <location>
        <begin position="1084"/>
        <end position="1112"/>
    </location>
</feature>
<feature type="compositionally biased region" description="Basic and acidic residues" evidence="1">
    <location>
        <begin position="535"/>
        <end position="554"/>
    </location>
</feature>
<organism evidence="2 3">
    <name type="scientific">Malus domestica</name>
    <name type="common">Apple</name>
    <name type="synonym">Pyrus malus</name>
    <dbReference type="NCBI Taxonomy" id="3750"/>
    <lineage>
        <taxon>Eukaryota</taxon>
        <taxon>Viridiplantae</taxon>
        <taxon>Streptophyta</taxon>
        <taxon>Embryophyta</taxon>
        <taxon>Tracheophyta</taxon>
        <taxon>Spermatophyta</taxon>
        <taxon>Magnoliopsida</taxon>
        <taxon>eudicotyledons</taxon>
        <taxon>Gunneridae</taxon>
        <taxon>Pentapetalae</taxon>
        <taxon>rosids</taxon>
        <taxon>fabids</taxon>
        <taxon>Rosales</taxon>
        <taxon>Rosaceae</taxon>
        <taxon>Amygdaloideae</taxon>
        <taxon>Maleae</taxon>
        <taxon>Malus</taxon>
    </lineage>
</organism>
<dbReference type="PANTHER" id="PTHR31115:SF2">
    <property type="entry name" value="OS05G0107300 PROTEIN"/>
    <property type="match status" value="1"/>
</dbReference>
<feature type="region of interest" description="Disordered" evidence="1">
    <location>
        <begin position="518"/>
        <end position="554"/>
    </location>
</feature>
<evidence type="ECO:0000313" key="3">
    <source>
        <dbReference type="Proteomes" id="UP000290289"/>
    </source>
</evidence>
<feature type="region of interest" description="Disordered" evidence="1">
    <location>
        <begin position="1164"/>
        <end position="1233"/>
    </location>
</feature>
<dbReference type="EMBL" id="RDQH01000333">
    <property type="protein sequence ID" value="RXH93063.1"/>
    <property type="molecule type" value="Genomic_DNA"/>
</dbReference>
<comment type="caution">
    <text evidence="2">The sequence shown here is derived from an EMBL/GenBank/DDBJ whole genome shotgun (WGS) entry which is preliminary data.</text>
</comment>